<keyword evidence="2" id="KW-0547">Nucleotide-binding</keyword>
<comment type="caution">
    <text evidence="7">The sequence shown here is derived from an EMBL/GenBank/DDBJ whole genome shotgun (WGS) entry which is preliminary data.</text>
</comment>
<dbReference type="SUPFAM" id="SSF52540">
    <property type="entry name" value="P-loop containing nucleoside triphosphate hydrolases"/>
    <property type="match status" value="2"/>
</dbReference>
<dbReference type="Pfam" id="PF18741">
    <property type="entry name" value="MTES_1575"/>
    <property type="match status" value="1"/>
</dbReference>
<dbReference type="SUPFAM" id="SSF52980">
    <property type="entry name" value="Restriction endonuclease-like"/>
    <property type="match status" value="1"/>
</dbReference>
<gene>
    <name evidence="7" type="ORF">GCM10011591_43650</name>
</gene>
<dbReference type="CDD" id="cd18808">
    <property type="entry name" value="SF1_C_Upf1"/>
    <property type="match status" value="1"/>
</dbReference>
<dbReference type="InterPro" id="IPR050534">
    <property type="entry name" value="Coronavir_polyprotein_1ab"/>
</dbReference>
<dbReference type="InterPro" id="IPR027417">
    <property type="entry name" value="P-loop_NTPase"/>
</dbReference>
<reference evidence="7" key="2">
    <citation type="submission" date="2020-09" db="EMBL/GenBank/DDBJ databases">
        <authorList>
            <person name="Sun Q."/>
            <person name="Zhou Y."/>
        </authorList>
    </citation>
    <scope>NUCLEOTIDE SEQUENCE</scope>
    <source>
        <strain evidence="7">CGMCC 4.7278</strain>
    </source>
</reference>
<dbReference type="Pfam" id="PF13087">
    <property type="entry name" value="AAA_12"/>
    <property type="match status" value="1"/>
</dbReference>
<reference evidence="7" key="1">
    <citation type="journal article" date="2014" name="Int. J. Syst. Evol. Microbiol.">
        <title>Complete genome sequence of Corynebacterium casei LMG S-19264T (=DSM 44701T), isolated from a smear-ripened cheese.</title>
        <authorList>
            <consortium name="US DOE Joint Genome Institute (JGI-PGF)"/>
            <person name="Walter F."/>
            <person name="Albersmeier A."/>
            <person name="Kalinowski J."/>
            <person name="Ruckert C."/>
        </authorList>
    </citation>
    <scope>NUCLEOTIDE SEQUENCE</scope>
    <source>
        <strain evidence="7">CGMCC 4.7278</strain>
    </source>
</reference>
<evidence type="ECO:0000256" key="2">
    <source>
        <dbReference type="ARBA" id="ARBA00022741"/>
    </source>
</evidence>
<evidence type="ECO:0000256" key="4">
    <source>
        <dbReference type="ARBA" id="ARBA00022806"/>
    </source>
</evidence>
<evidence type="ECO:0000256" key="5">
    <source>
        <dbReference type="ARBA" id="ARBA00022840"/>
    </source>
</evidence>
<dbReference type="GO" id="GO:0005524">
    <property type="term" value="F:ATP binding"/>
    <property type="evidence" value="ECO:0007669"/>
    <property type="project" value="UniProtKB-KW"/>
</dbReference>
<evidence type="ECO:0000313" key="8">
    <source>
        <dbReference type="Proteomes" id="UP000612956"/>
    </source>
</evidence>
<name>A0A917VDT1_9NOCA</name>
<keyword evidence="8" id="KW-1185">Reference proteome</keyword>
<dbReference type="PANTHER" id="PTHR43788:SF8">
    <property type="entry name" value="DNA-BINDING PROTEIN SMUBP-2"/>
    <property type="match status" value="1"/>
</dbReference>
<dbReference type="EMBL" id="BMMW01000005">
    <property type="protein sequence ID" value="GGK66770.1"/>
    <property type="molecule type" value="Genomic_DNA"/>
</dbReference>
<dbReference type="PANTHER" id="PTHR43788">
    <property type="entry name" value="DNA2/NAM7 HELICASE FAMILY MEMBER"/>
    <property type="match status" value="1"/>
</dbReference>
<evidence type="ECO:0000256" key="3">
    <source>
        <dbReference type="ARBA" id="ARBA00022801"/>
    </source>
</evidence>
<dbReference type="RefSeq" id="WP_188830909.1">
    <property type="nucleotide sequence ID" value="NZ_BMMW01000005.1"/>
</dbReference>
<sequence length="1723" mass="189802">MTTTHTGPELAELGGRLFDFLAQAQQLRVRTVSDLAQYERDGAVLWMANLPDDASVAYEAAEPGTPFLVVQKTQVPRAPMPSGDVDDWLEFANLADPNAQPRLRAERIGDNGETLQLADHPEIEVAFKEWLTRWQEWGVVARPKIAAVALYQQLYEVYTNYEAARETFEVVFGIGLLSWHDRYSGSVRRHVLTVPVSLRFDTGFGALSVALDENFTGFSAELEDFVEPRRIAAPADLRRAENEARTDSTDPFEREDVANLVRGFINCINSDAEYRDELEPGTKADHPLARYAPAVILRKRSQRGMVNALRTVATNLRAAGDMPDGMINLVDTSHQTASLERESDGAIVVDGADKFLPLPLNSRQLQILDHVDNNAHTLVQGPPGTGKTHTAAALIAHLLAQGKRVLVTAHTDRALQEVRERLPEEIKPLCVTVIGDSQAEREQLQLSVRRLNHEAGEHDPNRARATEEAANARIEALRRARRERYSELLRLRERDVTVFERGDYRGSLASIATQWCARRDQFDWATALLAPIADQLAPTNSAQLREWLELLRDSSLTDPEAAAPELVGSGDLPLVDEFAHWVDAEHRAAEQLRRYEAFRDTAAFAHISATAPQIRQRVVADVRSLDATARELAGRHEVWARNAAEAVRTGQAHTLATTAQTVDALLTEVDGILTTVGTAEVTVTGSDLAPLLGLAEHLRAHITANGPLKVKADGTPKTGMLTPRAVKEAQPLFEQVRVNGRVPTQVEHLTIFLAHSDGHRIARQLDAAWPTHVVAQGDWALRDRVGAHRAARELLGRVLDYGRQLADVSARMRADGFAPPQWSDPADVRTFLDAFDAVAAEESWTEATRELVALTNRLRTWTQDTRATHNLRDLAQAAAARDIAAYREAYERLVELHRLRALYARRASLDATASTVPELAAAVRANPDDISWAERLDSFDDAWQWRAVGTWLTDQRAGAVNEICRELDHIERQLREQAGILAVTRAWNSAVARLTSQARADLQSYSQQSKDIGKGTGKFAERKKADLRKTLADCRPAVPVWVMPIYRVVEQFEIKPEMFDVIVVDEASQAGVGAVFLQYLAPRVVVIGDDKQVSPSAVGMKQDDLNSLGKHLDGVGYVANWTAATRSLFDEAAMRFPSRITLVEHRRCVPEIIGFSNKLCYEPQGVPLVPVRRFGSDRLPPVRTVHVADGVESRPKVNEIEADRIVAQINECLADPAYDGKTFGVISLLGDEQAKAIWQKLVTVIPTEELEARQVHCGSAADFQGAERDVIFLSLVLGPRDSGRSPAQTKTEIEQRYNVAVSRAKDQVWLFHSVSTSDLTSSEDLRFKLLDYFTAVEANTGDADEPSERVSDDVLAAPFESLFEQRVYNALVDRGYRVQAHHTETSCDLDIVVTGRGGQLAVQCDADSWRDADAYRRELDAQRDLERCQWPIHRMREVEFVLDPAGCLGALEEALIAQGIYPIGGDPVEESALDAGSPDVVSLDAVAPDAVESDCAPGEFDGATADDVDLSVLAGFEWERPAVDDPVPVAAEPESDVADEGVLADDDARWVKPAKPSALDAYVAFTETLESPTTAAHATIVEDLCRIVEVEGPVSEARLRAVYVSAAGSRERDNVRRTITRALRAAVGSGRILLDDPLGLGDESVTYRLSAQPVTRVRTLKPRAIDQVPPRELAEVMVGVAARIGWDDEYSLFKAVLVAFGASNLTAKADTALKRVVGLAHMS</sequence>
<keyword evidence="4" id="KW-0347">Helicase</keyword>
<evidence type="ECO:0000256" key="1">
    <source>
        <dbReference type="ARBA" id="ARBA00007913"/>
    </source>
</evidence>
<dbReference type="InterPro" id="IPR049468">
    <property type="entry name" value="Restrct_endonuc-II-like_dom"/>
</dbReference>
<evidence type="ECO:0000313" key="7">
    <source>
        <dbReference type="EMBL" id="GGK66770.1"/>
    </source>
</evidence>
<dbReference type="SMART" id="SM00382">
    <property type="entry name" value="AAA"/>
    <property type="match status" value="1"/>
</dbReference>
<dbReference type="Pfam" id="PF13086">
    <property type="entry name" value="AAA_11"/>
    <property type="match status" value="1"/>
</dbReference>
<keyword evidence="5" id="KW-0067">ATP-binding</keyword>
<dbReference type="InterPro" id="IPR041679">
    <property type="entry name" value="DNA2/NAM7-like_C"/>
</dbReference>
<dbReference type="GO" id="GO:0016787">
    <property type="term" value="F:hydrolase activity"/>
    <property type="evidence" value="ECO:0007669"/>
    <property type="project" value="UniProtKB-KW"/>
</dbReference>
<accession>A0A917VDT1</accession>
<dbReference type="Gene3D" id="3.40.50.300">
    <property type="entry name" value="P-loop containing nucleotide triphosphate hydrolases"/>
    <property type="match status" value="3"/>
</dbReference>
<protein>
    <recommendedName>
        <fullName evidence="6">AAA+ ATPase domain-containing protein</fullName>
    </recommendedName>
</protein>
<comment type="similarity">
    <text evidence="1">Belongs to the DNA2/NAM7 helicase family.</text>
</comment>
<dbReference type="InterPro" id="IPR011335">
    <property type="entry name" value="Restrct_endonuc-II-like"/>
</dbReference>
<evidence type="ECO:0000259" key="6">
    <source>
        <dbReference type="SMART" id="SM00382"/>
    </source>
</evidence>
<dbReference type="GO" id="GO:0043139">
    <property type="term" value="F:5'-3' DNA helicase activity"/>
    <property type="evidence" value="ECO:0007669"/>
    <property type="project" value="TreeGrafter"/>
</dbReference>
<dbReference type="InterPro" id="IPR041677">
    <property type="entry name" value="DNA2/NAM7_AAA_11"/>
</dbReference>
<dbReference type="Proteomes" id="UP000612956">
    <property type="component" value="Unassembled WGS sequence"/>
</dbReference>
<feature type="domain" description="AAA+ ATPase" evidence="6">
    <location>
        <begin position="373"/>
        <end position="644"/>
    </location>
</feature>
<keyword evidence="3" id="KW-0378">Hydrolase</keyword>
<organism evidence="7 8">
    <name type="scientific">Nocardia camponoti</name>
    <dbReference type="NCBI Taxonomy" id="1616106"/>
    <lineage>
        <taxon>Bacteria</taxon>
        <taxon>Bacillati</taxon>
        <taxon>Actinomycetota</taxon>
        <taxon>Actinomycetes</taxon>
        <taxon>Mycobacteriales</taxon>
        <taxon>Nocardiaceae</taxon>
        <taxon>Nocardia</taxon>
    </lineage>
</organism>
<dbReference type="InterPro" id="IPR003593">
    <property type="entry name" value="AAA+_ATPase"/>
</dbReference>
<dbReference type="InterPro" id="IPR047187">
    <property type="entry name" value="SF1_C_Upf1"/>
</dbReference>
<proteinExistence type="inferred from homology"/>